<dbReference type="RefSeq" id="XP_002127422.3">
    <property type="nucleotide sequence ID" value="XM_002127386.4"/>
</dbReference>
<feature type="binding site" evidence="8">
    <location>
        <position position="286"/>
    </location>
    <ligand>
        <name>N-acetyl-L-aspartate</name>
        <dbReference type="ChEBI" id="CHEBI:16953"/>
    </ligand>
</feature>
<evidence type="ECO:0000256" key="7">
    <source>
        <dbReference type="PIRSR" id="PIRSR018001-1"/>
    </source>
</evidence>
<dbReference type="GeneTree" id="ENSGT00390000001189"/>
<reference evidence="12" key="2">
    <citation type="submission" date="2025-08" db="UniProtKB">
        <authorList>
            <consortium name="Ensembl"/>
        </authorList>
    </citation>
    <scope>IDENTIFICATION</scope>
</reference>
<sequence>METSVKVKDVIVLGGTHGDEMSGVCLVRKWLNGSPLTAKTCEVIPYLSNVEAIKLCRRYKDCDLNRQFTEENLKSVLADTELSYEVKRAREMNEKFAEMNGSTFILDLHNTTSNSQVCLIVEELDGFSLHMCRYIQQAFPKGVCRIWILGGSVEYGDTRCMVKRGIAIEVGPQPQAVVRADIMDLQEKAVNLSLEFIDKYNQGVCFDSCQIEGYKTFIKIDFPRNSQGDIAGMIHQNLQDQDWKPLTRSSTVFRRFNGDDVTLGDVIDDVGVEESVYPMFVNEAAYYEKGIAFHLTNKVHMSLPALKLE</sequence>
<evidence type="ECO:0000259" key="10">
    <source>
        <dbReference type="Pfam" id="PF04952"/>
    </source>
</evidence>
<dbReference type="FunFam" id="2.20.25.160:FF:000001">
    <property type="entry name" value="Aspartoacylase"/>
    <property type="match status" value="1"/>
</dbReference>
<evidence type="ECO:0000256" key="9">
    <source>
        <dbReference type="PIRSR" id="PIRSR018001-3"/>
    </source>
</evidence>
<keyword evidence="13" id="KW-1185">Reference proteome</keyword>
<dbReference type="AlphaFoldDB" id="F6ZP94"/>
<evidence type="ECO:0000256" key="2">
    <source>
        <dbReference type="ARBA" id="ARBA00006173"/>
    </source>
</evidence>
<dbReference type="Gene3D" id="2.20.25.160">
    <property type="match status" value="1"/>
</dbReference>
<feature type="binding site" evidence="9">
    <location>
        <position position="109"/>
    </location>
    <ligand>
        <name>Zn(2+)</name>
        <dbReference type="ChEBI" id="CHEBI:29105"/>
    </ligand>
</feature>
<dbReference type="OrthoDB" id="8300214at2759"/>
<dbReference type="GO" id="GO:0016811">
    <property type="term" value="F:hydrolase activity, acting on carbon-nitrogen (but not peptide) bonds, in linear amides"/>
    <property type="evidence" value="ECO:0000318"/>
    <property type="project" value="GO_Central"/>
</dbReference>
<feature type="binding site" evidence="8">
    <location>
        <begin position="65"/>
        <end position="66"/>
    </location>
    <ligand>
        <name>substrate</name>
    </ligand>
</feature>
<evidence type="ECO:0000256" key="8">
    <source>
        <dbReference type="PIRSR" id="PIRSR018001-2"/>
    </source>
</evidence>
<gene>
    <name evidence="12" type="primary">LOC100182260</name>
</gene>
<dbReference type="PIRSF" id="PIRSF018001">
    <property type="entry name" value="Aspartoacylase"/>
    <property type="match status" value="1"/>
</dbReference>
<feature type="active site" description="Proton donor/acceptor" evidence="7">
    <location>
        <position position="169"/>
    </location>
</feature>
<reference evidence="12" key="3">
    <citation type="submission" date="2025-09" db="UniProtKB">
        <authorList>
            <consortium name="Ensembl"/>
        </authorList>
    </citation>
    <scope>IDENTIFICATION</scope>
</reference>
<comment type="subcellular location">
    <subcellularLocation>
        <location evidence="1">Cytoplasm</location>
    </subcellularLocation>
</comment>
<dbReference type="Pfam" id="PF24827">
    <property type="entry name" value="AstE_AspA_cat"/>
    <property type="match status" value="1"/>
</dbReference>
<feature type="binding site" evidence="9">
    <location>
        <position position="17"/>
    </location>
    <ligand>
        <name>Zn(2+)</name>
        <dbReference type="ChEBI" id="CHEBI:29105"/>
    </ligand>
</feature>
<evidence type="ECO:0000313" key="12">
    <source>
        <dbReference type="Ensembl" id="ENSCINP00000006604.3"/>
    </source>
</evidence>
<dbReference type="InterPro" id="IPR016708">
    <property type="entry name" value="Aspartoacylase"/>
</dbReference>
<dbReference type="Gene3D" id="3.40.630.10">
    <property type="entry name" value="Zn peptidases"/>
    <property type="match status" value="1"/>
</dbReference>
<dbReference type="KEGG" id="cin:100182260"/>
<comment type="similarity">
    <text evidence="2">Belongs to the AspA/AstE family. Aspartoacylase subfamily.</text>
</comment>
<feature type="binding site" evidence="9">
    <location>
        <position position="20"/>
    </location>
    <ligand>
        <name>Zn(2+)</name>
        <dbReference type="ChEBI" id="CHEBI:29105"/>
    </ligand>
</feature>
<dbReference type="InterPro" id="IPR007036">
    <property type="entry name" value="Aste_AspA_hybrid_dom"/>
</dbReference>
<dbReference type="GO" id="GO:0016788">
    <property type="term" value="F:hydrolase activity, acting on ester bonds"/>
    <property type="evidence" value="ECO:0007669"/>
    <property type="project" value="InterPro"/>
</dbReference>
<keyword evidence="6 9" id="KW-0862">Zinc</keyword>
<protein>
    <submittedName>
        <fullName evidence="12">Aspartoacylase-like</fullName>
    </submittedName>
</protein>
<dbReference type="Ensembl" id="ENSCINT00000006604.3">
    <property type="protein sequence ID" value="ENSCINP00000006604.3"/>
    <property type="gene ID" value="ENSCING00000024390.1"/>
</dbReference>
<reference evidence="13" key="1">
    <citation type="journal article" date="2002" name="Science">
        <title>The draft genome of Ciona intestinalis: insights into chordate and vertebrate origins.</title>
        <authorList>
            <person name="Dehal P."/>
            <person name="Satou Y."/>
            <person name="Campbell R.K."/>
            <person name="Chapman J."/>
            <person name="Degnan B."/>
            <person name="De Tomaso A."/>
            <person name="Davidson B."/>
            <person name="Di Gregorio A."/>
            <person name="Gelpke M."/>
            <person name="Goodstein D.M."/>
            <person name="Harafuji N."/>
            <person name="Hastings K.E."/>
            <person name="Ho I."/>
            <person name="Hotta K."/>
            <person name="Huang W."/>
            <person name="Kawashima T."/>
            <person name="Lemaire P."/>
            <person name="Martinez D."/>
            <person name="Meinertzhagen I.A."/>
            <person name="Necula S."/>
            <person name="Nonaka M."/>
            <person name="Putnam N."/>
            <person name="Rash S."/>
            <person name="Saiga H."/>
            <person name="Satake M."/>
            <person name="Terry A."/>
            <person name="Yamada L."/>
            <person name="Wang H.G."/>
            <person name="Awazu S."/>
            <person name="Azumi K."/>
            <person name="Boore J."/>
            <person name="Branno M."/>
            <person name="Chin-Bow S."/>
            <person name="DeSantis R."/>
            <person name="Doyle S."/>
            <person name="Francino P."/>
            <person name="Keys D.N."/>
            <person name="Haga S."/>
            <person name="Hayashi H."/>
            <person name="Hino K."/>
            <person name="Imai K.S."/>
            <person name="Inaba K."/>
            <person name="Kano S."/>
            <person name="Kobayashi K."/>
            <person name="Kobayashi M."/>
            <person name="Lee B.I."/>
            <person name="Makabe K.W."/>
            <person name="Manohar C."/>
            <person name="Matassi G."/>
            <person name="Medina M."/>
            <person name="Mochizuki Y."/>
            <person name="Mount S."/>
            <person name="Morishita T."/>
            <person name="Miura S."/>
            <person name="Nakayama A."/>
            <person name="Nishizaka S."/>
            <person name="Nomoto H."/>
            <person name="Ohta F."/>
            <person name="Oishi K."/>
            <person name="Rigoutsos I."/>
            <person name="Sano M."/>
            <person name="Sasaki A."/>
            <person name="Sasakura Y."/>
            <person name="Shoguchi E."/>
            <person name="Shin-i T."/>
            <person name="Spagnuolo A."/>
            <person name="Stainier D."/>
            <person name="Suzuki M.M."/>
            <person name="Tassy O."/>
            <person name="Takatori N."/>
            <person name="Tokuoka M."/>
            <person name="Yagi K."/>
            <person name="Yoshizaki F."/>
            <person name="Wada S."/>
            <person name="Zhang C."/>
            <person name="Hyatt P.D."/>
            <person name="Larimer F."/>
            <person name="Detter C."/>
            <person name="Doggett N."/>
            <person name="Glavina T."/>
            <person name="Hawkins T."/>
            <person name="Richardson P."/>
            <person name="Lucas S."/>
            <person name="Kohara Y."/>
            <person name="Levine M."/>
            <person name="Satoh N."/>
            <person name="Rokhsar D.S."/>
        </authorList>
    </citation>
    <scope>NUCLEOTIDE SEQUENCE [LARGE SCALE GENOMIC DNA]</scope>
</reference>
<dbReference type="Pfam" id="PF04952">
    <property type="entry name" value="AstE_AspA_hybrid"/>
    <property type="match status" value="1"/>
</dbReference>
<keyword evidence="5" id="KW-0378">Hydrolase</keyword>
<evidence type="ECO:0000256" key="5">
    <source>
        <dbReference type="ARBA" id="ARBA00022801"/>
    </source>
</evidence>
<evidence type="ECO:0000256" key="4">
    <source>
        <dbReference type="ARBA" id="ARBA00022723"/>
    </source>
</evidence>
<dbReference type="PANTHER" id="PTHR15162">
    <property type="entry name" value="ASPARTOACYLASE"/>
    <property type="match status" value="1"/>
</dbReference>
<evidence type="ECO:0000256" key="1">
    <source>
        <dbReference type="ARBA" id="ARBA00004496"/>
    </source>
</evidence>
<dbReference type="GO" id="GO:0005829">
    <property type="term" value="C:cytosol"/>
    <property type="evidence" value="ECO:0000318"/>
    <property type="project" value="GO_Central"/>
</dbReference>
<dbReference type="GO" id="GO:0046872">
    <property type="term" value="F:metal ion binding"/>
    <property type="evidence" value="ECO:0007669"/>
    <property type="project" value="UniProtKB-KW"/>
</dbReference>
<dbReference type="HOGENOM" id="CLU_083292_0_0_1"/>
<dbReference type="NCBIfam" id="NF002601">
    <property type="entry name" value="PRK02259.1"/>
    <property type="match status" value="1"/>
</dbReference>
<dbReference type="OMA" id="CEVIPYL"/>
<dbReference type="SUPFAM" id="SSF53187">
    <property type="entry name" value="Zn-dependent exopeptidases"/>
    <property type="match status" value="1"/>
</dbReference>
<dbReference type="GeneID" id="100182260"/>
<dbReference type="InterPro" id="IPR050178">
    <property type="entry name" value="AspA/AstE_fam"/>
</dbReference>
<feature type="binding site" evidence="8">
    <location>
        <begin position="155"/>
        <end position="159"/>
    </location>
    <ligand>
        <name>substrate</name>
    </ligand>
</feature>
<comment type="cofactor">
    <cofactor evidence="9">
        <name>Zn(2+)</name>
        <dbReference type="ChEBI" id="CHEBI:29105"/>
    </cofactor>
    <text evidence="9">Binds 1 zinc ion per subunit.</text>
</comment>
<accession>F6ZP94</accession>
<dbReference type="InParanoid" id="F6ZP94"/>
<dbReference type="InterPro" id="IPR055438">
    <property type="entry name" value="AstE_AspA_cat"/>
</dbReference>
<dbReference type="FunCoup" id="F6ZP94">
    <property type="interactions" value="7"/>
</dbReference>
<dbReference type="STRING" id="7719.ENSCINP00000006604"/>
<evidence type="ECO:0000259" key="11">
    <source>
        <dbReference type="Pfam" id="PF24827"/>
    </source>
</evidence>
<keyword evidence="3" id="KW-0963">Cytoplasm</keyword>
<dbReference type="HAMAP" id="MF_00704">
    <property type="entry name" value="Aspartoacylase"/>
    <property type="match status" value="1"/>
</dbReference>
<accession>A0A1W2WA71</accession>
<feature type="domain" description="AstE/AspA barrel-sandwich hybrid" evidence="10">
    <location>
        <begin position="210"/>
        <end position="298"/>
    </location>
</feature>
<feature type="binding site" evidence="8">
    <location>
        <position position="169"/>
    </location>
    <ligand>
        <name>N-acetyl-L-aspartate</name>
        <dbReference type="ChEBI" id="CHEBI:16953"/>
    </ligand>
</feature>
<evidence type="ECO:0000256" key="6">
    <source>
        <dbReference type="ARBA" id="ARBA00022833"/>
    </source>
</evidence>
<dbReference type="Proteomes" id="UP000008144">
    <property type="component" value="Unassembled WGS sequence"/>
</dbReference>
<proteinExistence type="inferred from homology"/>
<feature type="binding site" evidence="8">
    <location>
        <position position="58"/>
    </location>
    <ligand>
        <name>N-acetyl-L-aspartate</name>
        <dbReference type="ChEBI" id="CHEBI:16953"/>
    </ligand>
</feature>
<name>F6ZP94_CIOIN</name>
<feature type="domain" description="Succinylglutamate desuccinylase/Aspartoacylase catalytic" evidence="11">
    <location>
        <begin position="7"/>
        <end position="195"/>
    </location>
</feature>
<evidence type="ECO:0000313" key="13">
    <source>
        <dbReference type="Proteomes" id="UP000008144"/>
    </source>
</evidence>
<dbReference type="FunFam" id="3.40.630.10:FF:000025">
    <property type="entry name" value="aspartoacylase"/>
    <property type="match status" value="1"/>
</dbReference>
<evidence type="ECO:0000256" key="3">
    <source>
        <dbReference type="ARBA" id="ARBA00022490"/>
    </source>
</evidence>
<organism evidence="12 13">
    <name type="scientific">Ciona intestinalis</name>
    <name type="common">Transparent sea squirt</name>
    <name type="synonym">Ascidia intestinalis</name>
    <dbReference type="NCBI Taxonomy" id="7719"/>
    <lineage>
        <taxon>Eukaryota</taxon>
        <taxon>Metazoa</taxon>
        <taxon>Chordata</taxon>
        <taxon>Tunicata</taxon>
        <taxon>Ascidiacea</taxon>
        <taxon>Phlebobranchia</taxon>
        <taxon>Cionidae</taxon>
        <taxon>Ciona</taxon>
    </lineage>
</organism>
<keyword evidence="4 9" id="KW-0479">Metal-binding</keyword>
<dbReference type="PANTHER" id="PTHR15162:SF7">
    <property type="entry name" value="SUCCINYLGLUTAMATE DESUCCINYLASE"/>
    <property type="match status" value="1"/>
</dbReference>